<comment type="caution">
    <text evidence="1">The sequence shown here is derived from an EMBL/GenBank/DDBJ whole genome shotgun (WGS) entry which is preliminary data.</text>
</comment>
<name>A0A1E5UCZ0_9FLAO</name>
<evidence type="ECO:0000313" key="2">
    <source>
        <dbReference type="Proteomes" id="UP000095601"/>
    </source>
</evidence>
<accession>A0A1E5UCZ0</accession>
<dbReference type="InterPro" id="IPR005901">
    <property type="entry name" value="GLPGLI"/>
</dbReference>
<dbReference type="PATRIC" id="fig|237258.4.peg.348"/>
<protein>
    <submittedName>
        <fullName evidence="1">GLPGLI family protein</fullName>
    </submittedName>
</protein>
<organism evidence="1 2">
    <name type="scientific">Cloacibacterium normanense</name>
    <dbReference type="NCBI Taxonomy" id="237258"/>
    <lineage>
        <taxon>Bacteria</taxon>
        <taxon>Pseudomonadati</taxon>
        <taxon>Bacteroidota</taxon>
        <taxon>Flavobacteriia</taxon>
        <taxon>Flavobacteriales</taxon>
        <taxon>Weeksellaceae</taxon>
    </lineage>
</organism>
<dbReference type="STRING" id="237258.SAMN04489756_11926"/>
<sequence length="268" mass="31641">MKKTFIFSFLLLNILIFSQINRFYYELNYKPNKDSSKIEKLLTVLDIKDGKSLYLNQELAVHDSIITASNENPSKFELFDWKTFSNNSPKNSVKIIKENGIVTQKEVIGEVQNFNYVEKINFNWILSNEYQKIENYNTQKATTDFGGRKWNAWFTTEIPINDGPYKFFGLPGLIVKIEDSEKEYSWTLKGNYFCKENCSFQQESHNEKYIKTIKVSKENFLKLKTNYKKDPLQGADVANPEINPTFIKEYKERLLKKINYYNNPIERD</sequence>
<gene>
    <name evidence="1" type="ORF">BHF72_0149</name>
</gene>
<proteinExistence type="predicted"/>
<dbReference type="Proteomes" id="UP000095601">
    <property type="component" value="Unassembled WGS sequence"/>
</dbReference>
<dbReference type="RefSeq" id="WP_069799400.1">
    <property type="nucleotide sequence ID" value="NZ_CP034157.1"/>
</dbReference>
<keyword evidence="2" id="KW-1185">Reference proteome</keyword>
<dbReference type="EMBL" id="MKGI01000073">
    <property type="protein sequence ID" value="OEL10776.1"/>
    <property type="molecule type" value="Genomic_DNA"/>
</dbReference>
<dbReference type="KEGG" id="cnr:EB819_02270"/>
<dbReference type="OrthoDB" id="1440774at2"/>
<dbReference type="AlphaFoldDB" id="A0A1E5UCZ0"/>
<dbReference type="Pfam" id="PF09697">
    <property type="entry name" value="Porph_ging"/>
    <property type="match status" value="1"/>
</dbReference>
<evidence type="ECO:0000313" key="1">
    <source>
        <dbReference type="EMBL" id="OEL10776.1"/>
    </source>
</evidence>
<dbReference type="NCBIfam" id="TIGR01200">
    <property type="entry name" value="GLPGLI"/>
    <property type="match status" value="1"/>
</dbReference>
<reference evidence="1 2" key="1">
    <citation type="submission" date="2016-09" db="EMBL/GenBank/DDBJ databases">
        <authorList>
            <person name="Capua I."/>
            <person name="De Benedictis P."/>
            <person name="Joannis T."/>
            <person name="Lombin L.H."/>
            <person name="Cattoli G."/>
        </authorList>
    </citation>
    <scope>NUCLEOTIDE SEQUENCE [LARGE SCALE GENOMIC DNA]</scope>
    <source>
        <strain evidence="1 2">NRS-1</strain>
    </source>
</reference>